<dbReference type="EMBL" id="KB445578">
    <property type="protein sequence ID" value="EMD90539.1"/>
    <property type="molecule type" value="Genomic_DNA"/>
</dbReference>
<gene>
    <name evidence="2" type="ORF">COCHEDRAFT_1225985</name>
</gene>
<dbReference type="HOGENOM" id="CLU_012066_1_0_1"/>
<dbReference type="Proteomes" id="UP000016936">
    <property type="component" value="Unassembled WGS sequence"/>
</dbReference>
<evidence type="ECO:0000259" key="1">
    <source>
        <dbReference type="Pfam" id="PF14033"/>
    </source>
</evidence>
<dbReference type="Pfam" id="PF14033">
    <property type="entry name" value="DUF4246"/>
    <property type="match status" value="1"/>
</dbReference>
<dbReference type="InterPro" id="IPR049192">
    <property type="entry name" value="DUF4246_C"/>
</dbReference>
<evidence type="ECO:0000313" key="2">
    <source>
        <dbReference type="EMBL" id="EMD90539.1"/>
    </source>
</evidence>
<accession>M2TVH1</accession>
<dbReference type="PANTHER" id="PTHR33119:SF1">
    <property type="entry name" value="FE2OG DIOXYGENASE DOMAIN-CONTAINING PROTEIN"/>
    <property type="match status" value="1"/>
</dbReference>
<reference evidence="2 3" key="1">
    <citation type="journal article" date="2012" name="PLoS Pathog.">
        <title>Diverse lifestyles and strategies of plant pathogenesis encoded in the genomes of eighteen Dothideomycetes fungi.</title>
        <authorList>
            <person name="Ohm R.A."/>
            <person name="Feau N."/>
            <person name="Henrissat B."/>
            <person name="Schoch C.L."/>
            <person name="Horwitz B.A."/>
            <person name="Barry K.W."/>
            <person name="Condon B.J."/>
            <person name="Copeland A.C."/>
            <person name="Dhillon B."/>
            <person name="Glaser F."/>
            <person name="Hesse C.N."/>
            <person name="Kosti I."/>
            <person name="LaButti K."/>
            <person name="Lindquist E.A."/>
            <person name="Lucas S."/>
            <person name="Salamov A.A."/>
            <person name="Bradshaw R.E."/>
            <person name="Ciuffetti L."/>
            <person name="Hamelin R.C."/>
            <person name="Kema G.H.J."/>
            <person name="Lawrence C."/>
            <person name="Scott J.A."/>
            <person name="Spatafora J.W."/>
            <person name="Turgeon B.G."/>
            <person name="de Wit P.J.G.M."/>
            <person name="Zhong S."/>
            <person name="Goodwin S.B."/>
            <person name="Grigoriev I.V."/>
        </authorList>
    </citation>
    <scope>NUCLEOTIDE SEQUENCE [LARGE SCALE GENOMIC DNA]</scope>
    <source>
        <strain evidence="3">C5 / ATCC 48332 / race O</strain>
    </source>
</reference>
<dbReference type="OrthoDB" id="415532at2759"/>
<organism evidence="2 3">
    <name type="scientific">Cochliobolus heterostrophus (strain C5 / ATCC 48332 / race O)</name>
    <name type="common">Southern corn leaf blight fungus</name>
    <name type="synonym">Bipolaris maydis</name>
    <dbReference type="NCBI Taxonomy" id="701091"/>
    <lineage>
        <taxon>Eukaryota</taxon>
        <taxon>Fungi</taxon>
        <taxon>Dikarya</taxon>
        <taxon>Ascomycota</taxon>
        <taxon>Pezizomycotina</taxon>
        <taxon>Dothideomycetes</taxon>
        <taxon>Pleosporomycetidae</taxon>
        <taxon>Pleosporales</taxon>
        <taxon>Pleosporineae</taxon>
        <taxon>Pleosporaceae</taxon>
        <taxon>Bipolaris</taxon>
    </lineage>
</organism>
<feature type="domain" description="DUF4246" evidence="1">
    <location>
        <begin position="1"/>
        <end position="135"/>
    </location>
</feature>
<dbReference type="OMA" id="CANGGPR"/>
<keyword evidence="3" id="KW-1185">Reference proteome</keyword>
<dbReference type="InterPro" id="IPR025340">
    <property type="entry name" value="DUF4246"/>
</dbReference>
<reference evidence="3" key="2">
    <citation type="journal article" date="2013" name="PLoS Genet.">
        <title>Comparative genome structure, secondary metabolite, and effector coding capacity across Cochliobolus pathogens.</title>
        <authorList>
            <person name="Condon B.J."/>
            <person name="Leng Y."/>
            <person name="Wu D."/>
            <person name="Bushley K.E."/>
            <person name="Ohm R.A."/>
            <person name="Otillar R."/>
            <person name="Martin J."/>
            <person name="Schackwitz W."/>
            <person name="Grimwood J."/>
            <person name="MohdZainudin N."/>
            <person name="Xue C."/>
            <person name="Wang R."/>
            <person name="Manning V.A."/>
            <person name="Dhillon B."/>
            <person name="Tu Z.J."/>
            <person name="Steffenson B.J."/>
            <person name="Salamov A."/>
            <person name="Sun H."/>
            <person name="Lowry S."/>
            <person name="LaButti K."/>
            <person name="Han J."/>
            <person name="Copeland A."/>
            <person name="Lindquist E."/>
            <person name="Barry K."/>
            <person name="Schmutz J."/>
            <person name="Baker S.E."/>
            <person name="Ciuffetti L.M."/>
            <person name="Grigoriev I.V."/>
            <person name="Zhong S."/>
            <person name="Turgeon B.G."/>
        </authorList>
    </citation>
    <scope>NUCLEOTIDE SEQUENCE [LARGE SCALE GENOMIC DNA]</scope>
    <source>
        <strain evidence="3">C5 / ATCC 48332 / race O</strain>
    </source>
</reference>
<protein>
    <recommendedName>
        <fullName evidence="1">DUF4246 domain-containing protein</fullName>
    </recommendedName>
</protein>
<sequence>MASIELTPEKPEFPVGGWYVEGQMNEKICATSLYYLDSDNITDDSLSFRMQVPEDIERWPEFDVEQDSDHWLEQIYGTILGCANGGPRLQNYASVQTRQGRLLAFPNVFQHRVSSFKLIDPTKPGHCRFIALWLMSWYTESIFETSESAQQTVLKKLPPDVIELLVELGWPSISNNCECRLPEELMELVRAYLKHDKFALPMTVQEANEHRLKLMRERSAFVRKSDEWWQGQTYCFCEH</sequence>
<dbReference type="eggNOG" id="ENOG502QQIE">
    <property type="taxonomic scope" value="Eukaryota"/>
</dbReference>
<dbReference type="PANTHER" id="PTHR33119">
    <property type="entry name" value="IFI3P"/>
    <property type="match status" value="1"/>
</dbReference>
<name>M2TVH1_COCH5</name>
<dbReference type="STRING" id="701091.M2TVH1"/>
<evidence type="ECO:0000313" key="3">
    <source>
        <dbReference type="Proteomes" id="UP000016936"/>
    </source>
</evidence>
<dbReference type="AlphaFoldDB" id="M2TVH1"/>
<proteinExistence type="predicted"/>